<gene>
    <name evidence="10" type="ORF">FDA94_18390</name>
</gene>
<keyword evidence="2 8" id="KW-0813">Transport</keyword>
<protein>
    <submittedName>
        <fullName evidence="10">ABC transporter permease</fullName>
    </submittedName>
</protein>
<dbReference type="CDD" id="cd06261">
    <property type="entry name" value="TM_PBP2"/>
    <property type="match status" value="1"/>
</dbReference>
<dbReference type="RefSeq" id="WP_137248303.1">
    <property type="nucleotide sequence ID" value="NZ_SZQA01000017.1"/>
</dbReference>
<comment type="subcellular location">
    <subcellularLocation>
        <location evidence="1">Cell inner membrane</location>
        <topology evidence="1">Multi-pass membrane protein</topology>
    </subcellularLocation>
    <subcellularLocation>
        <location evidence="8">Cell membrane</location>
        <topology evidence="8">Multi-pass membrane protein</topology>
    </subcellularLocation>
</comment>
<evidence type="ECO:0000256" key="1">
    <source>
        <dbReference type="ARBA" id="ARBA00004429"/>
    </source>
</evidence>
<dbReference type="Pfam" id="PF00528">
    <property type="entry name" value="BPD_transp_1"/>
    <property type="match status" value="1"/>
</dbReference>
<sequence length="290" mass="30658">MSATLPTVSTPAEAPPEPRPRMFSATGIAGLALLSFLGALAVLGPILVPWTAADRDFEAFLQPPSANHPFGTTASGGDILVLTLLGLRRSLLIGLVVAVAATTIAALVGAFAGYFLGWVDRTLMWVTDLLLVIPAFLVVAVVSSGQDDWIALVVLLTAFMWMVTAKAVRGSTIVMRDREYVKAARFMGVPSHRIVLRHVVPNLASLLVADATVNVGAAILAETSLSYFGFGVVPPEVSLGSLIADGAPTALYAPWTFWWATGLLIALIVAVNLVGDDLRDRFDPALRASR</sequence>
<keyword evidence="11" id="KW-1185">Reference proteome</keyword>
<dbReference type="PROSITE" id="PS50928">
    <property type="entry name" value="ABC_TM1"/>
    <property type="match status" value="1"/>
</dbReference>
<comment type="caution">
    <text evidence="10">The sequence shown here is derived from an EMBL/GenBank/DDBJ whole genome shotgun (WGS) entry which is preliminary data.</text>
</comment>
<evidence type="ECO:0000313" key="11">
    <source>
        <dbReference type="Proteomes" id="UP000308705"/>
    </source>
</evidence>
<dbReference type="Proteomes" id="UP000308705">
    <property type="component" value="Unassembled WGS sequence"/>
</dbReference>
<dbReference type="SUPFAM" id="SSF161098">
    <property type="entry name" value="MetI-like"/>
    <property type="match status" value="1"/>
</dbReference>
<evidence type="ECO:0000256" key="6">
    <source>
        <dbReference type="ARBA" id="ARBA00022989"/>
    </source>
</evidence>
<organism evidence="10 11">
    <name type="scientific">Herbidospora galbida</name>
    <dbReference type="NCBI Taxonomy" id="2575442"/>
    <lineage>
        <taxon>Bacteria</taxon>
        <taxon>Bacillati</taxon>
        <taxon>Actinomycetota</taxon>
        <taxon>Actinomycetes</taxon>
        <taxon>Streptosporangiales</taxon>
        <taxon>Streptosporangiaceae</taxon>
        <taxon>Herbidospora</taxon>
    </lineage>
</organism>
<feature type="transmembrane region" description="Helical" evidence="8">
    <location>
        <begin position="149"/>
        <end position="168"/>
    </location>
</feature>
<feature type="domain" description="ABC transmembrane type-1" evidence="9">
    <location>
        <begin position="91"/>
        <end position="275"/>
    </location>
</feature>
<dbReference type="AlphaFoldDB" id="A0A4U3MEY7"/>
<evidence type="ECO:0000313" key="10">
    <source>
        <dbReference type="EMBL" id="TKK87099.1"/>
    </source>
</evidence>
<dbReference type="PANTHER" id="PTHR43386:SF2">
    <property type="entry name" value="OLIGOPEPTIDE TRANSPORT SYSTEM PERMEASE PROTEIN OPPC"/>
    <property type="match status" value="1"/>
</dbReference>
<feature type="transmembrane region" description="Helical" evidence="8">
    <location>
        <begin position="123"/>
        <end position="143"/>
    </location>
</feature>
<dbReference type="GO" id="GO:0005886">
    <property type="term" value="C:plasma membrane"/>
    <property type="evidence" value="ECO:0007669"/>
    <property type="project" value="UniProtKB-SubCell"/>
</dbReference>
<dbReference type="InterPro" id="IPR050366">
    <property type="entry name" value="BP-dependent_transpt_permease"/>
</dbReference>
<dbReference type="OrthoDB" id="6637947at2"/>
<feature type="transmembrane region" description="Helical" evidence="8">
    <location>
        <begin position="203"/>
        <end position="221"/>
    </location>
</feature>
<keyword evidence="7 8" id="KW-0472">Membrane</keyword>
<evidence type="ECO:0000256" key="2">
    <source>
        <dbReference type="ARBA" id="ARBA00022448"/>
    </source>
</evidence>
<keyword evidence="4" id="KW-0997">Cell inner membrane</keyword>
<reference evidence="10 11" key="1">
    <citation type="submission" date="2019-04" db="EMBL/GenBank/DDBJ databases">
        <title>Herbidospora sp. NEAU-GS14.nov., a novel actinomycete isolated from soil.</title>
        <authorList>
            <person name="Han L."/>
        </authorList>
    </citation>
    <scope>NUCLEOTIDE SEQUENCE [LARGE SCALE GENOMIC DNA]</scope>
    <source>
        <strain evidence="10 11">NEAU-GS14</strain>
    </source>
</reference>
<dbReference type="InterPro" id="IPR000515">
    <property type="entry name" value="MetI-like"/>
</dbReference>
<dbReference type="EMBL" id="SZQA01000017">
    <property type="protein sequence ID" value="TKK87099.1"/>
    <property type="molecule type" value="Genomic_DNA"/>
</dbReference>
<comment type="similarity">
    <text evidence="8">Belongs to the binding-protein-dependent transport system permease family.</text>
</comment>
<dbReference type="Gene3D" id="1.10.3720.10">
    <property type="entry name" value="MetI-like"/>
    <property type="match status" value="1"/>
</dbReference>
<name>A0A4U3MEY7_9ACTN</name>
<feature type="transmembrane region" description="Helical" evidence="8">
    <location>
        <begin position="257"/>
        <end position="275"/>
    </location>
</feature>
<dbReference type="GO" id="GO:0055085">
    <property type="term" value="P:transmembrane transport"/>
    <property type="evidence" value="ECO:0007669"/>
    <property type="project" value="InterPro"/>
</dbReference>
<accession>A0A4U3MEY7</accession>
<keyword evidence="5 8" id="KW-0812">Transmembrane</keyword>
<proteinExistence type="inferred from homology"/>
<evidence type="ECO:0000256" key="3">
    <source>
        <dbReference type="ARBA" id="ARBA00022475"/>
    </source>
</evidence>
<dbReference type="InterPro" id="IPR035906">
    <property type="entry name" value="MetI-like_sf"/>
</dbReference>
<evidence type="ECO:0000259" key="9">
    <source>
        <dbReference type="PROSITE" id="PS50928"/>
    </source>
</evidence>
<keyword evidence="3" id="KW-1003">Cell membrane</keyword>
<keyword evidence="6 8" id="KW-1133">Transmembrane helix</keyword>
<feature type="transmembrane region" description="Helical" evidence="8">
    <location>
        <begin position="91"/>
        <end position="116"/>
    </location>
</feature>
<feature type="transmembrane region" description="Helical" evidence="8">
    <location>
        <begin position="28"/>
        <end position="48"/>
    </location>
</feature>
<dbReference type="PANTHER" id="PTHR43386">
    <property type="entry name" value="OLIGOPEPTIDE TRANSPORT SYSTEM PERMEASE PROTEIN APPC"/>
    <property type="match status" value="1"/>
</dbReference>
<evidence type="ECO:0000256" key="8">
    <source>
        <dbReference type="RuleBase" id="RU363032"/>
    </source>
</evidence>
<evidence type="ECO:0000256" key="4">
    <source>
        <dbReference type="ARBA" id="ARBA00022519"/>
    </source>
</evidence>
<evidence type="ECO:0000256" key="5">
    <source>
        <dbReference type="ARBA" id="ARBA00022692"/>
    </source>
</evidence>
<evidence type="ECO:0000256" key="7">
    <source>
        <dbReference type="ARBA" id="ARBA00023136"/>
    </source>
</evidence>